<dbReference type="Pfam" id="PF12693">
    <property type="entry name" value="GspL_C"/>
    <property type="match status" value="1"/>
</dbReference>
<organism evidence="13 14">
    <name type="scientific">Oleiphilus messinensis</name>
    <dbReference type="NCBI Taxonomy" id="141451"/>
    <lineage>
        <taxon>Bacteria</taxon>
        <taxon>Pseudomonadati</taxon>
        <taxon>Pseudomonadota</taxon>
        <taxon>Gammaproteobacteria</taxon>
        <taxon>Oceanospirillales</taxon>
        <taxon>Oleiphilaceae</taxon>
        <taxon>Oleiphilus</taxon>
    </lineage>
</organism>
<keyword evidence="7 10" id="KW-0653">Protein transport</keyword>
<evidence type="ECO:0000256" key="8">
    <source>
        <dbReference type="ARBA" id="ARBA00022989"/>
    </source>
</evidence>
<dbReference type="KEGG" id="ome:OLMES_2830"/>
<gene>
    <name evidence="13" type="primary">pulL</name>
    <name evidence="13" type="ORF">OLMES_2830</name>
</gene>
<dbReference type="Gene3D" id="3.30.1360.100">
    <property type="entry name" value="General secretion pathway protein M, EpsM"/>
    <property type="match status" value="1"/>
</dbReference>
<keyword evidence="9" id="KW-0472">Membrane</keyword>
<evidence type="ECO:0000256" key="3">
    <source>
        <dbReference type="ARBA" id="ARBA00022448"/>
    </source>
</evidence>
<keyword evidence="14" id="KW-1185">Reference proteome</keyword>
<dbReference type="NCBIfam" id="TIGR01709">
    <property type="entry name" value="typeII_sec_gspL"/>
    <property type="match status" value="1"/>
</dbReference>
<evidence type="ECO:0000313" key="13">
    <source>
        <dbReference type="EMBL" id="ARU56878.1"/>
    </source>
</evidence>
<dbReference type="GO" id="GO:0005886">
    <property type="term" value="C:plasma membrane"/>
    <property type="evidence" value="ECO:0007669"/>
    <property type="project" value="UniProtKB-SubCell"/>
</dbReference>
<evidence type="ECO:0000256" key="2">
    <source>
        <dbReference type="ARBA" id="ARBA00005318"/>
    </source>
</evidence>
<evidence type="ECO:0000259" key="12">
    <source>
        <dbReference type="Pfam" id="PF12693"/>
    </source>
</evidence>
<dbReference type="AlphaFoldDB" id="A0A1Y0I8R0"/>
<dbReference type="Proteomes" id="UP000196027">
    <property type="component" value="Chromosome"/>
</dbReference>
<reference evidence="13 14" key="1">
    <citation type="submission" date="2017-05" db="EMBL/GenBank/DDBJ databases">
        <title>Genomic insights into alkan degradation activity of Oleiphilus messinensis.</title>
        <authorList>
            <person name="Kozyavkin S.A."/>
            <person name="Slesarev A.I."/>
            <person name="Golyshin P.N."/>
            <person name="Korzhenkov A."/>
            <person name="Golyshina O.N."/>
            <person name="Toshchakov S.V."/>
        </authorList>
    </citation>
    <scope>NUCLEOTIDE SEQUENCE [LARGE SCALE GENOMIC DNA]</scope>
    <source>
        <strain evidence="13 14">ME102</strain>
    </source>
</reference>
<sequence length="440" mass="48597">MAYKLFLKPITVPAALGEEAAGLSAEPLFNWVLTDATGERIADGAALSVQEIATVLQQQNVSQASVIGVIPAERVFTAEVAVPAKQQRYVAQALPFAVEELLAEDLEEVHLVPGKKNKIGKYPVAVINKAYFAAILDALKSSNLVLDQVIAEGDMVPWQDGTVSVILDDQQALVNYGQHGFCKVDIRNLPLLMDSIRQMFDAGEVKTDIPVSIYLHGAEKEQYAIDLAAIEQISGMDLKQDVFSSSLLSFLVAGKYSRSDSPLDFCLGEFKQKEATNSHWRKWLGVAAVGFLWLVSEVSLNVGKGIYYQTQADSLRASAFQEYKKHFPDDRRVTEHNVKKYLESKLRAAQNQGGNFEFLNVLSEAGQHYKSVSNNGKSIEFKSINFSEQRSELTLELNAQSLDQLDRLKSGIAGEGYEAKISSAIKEKDYIRGRLTVAQR</sequence>
<evidence type="ECO:0000256" key="10">
    <source>
        <dbReference type="PIRNR" id="PIRNR015761"/>
    </source>
</evidence>
<evidence type="ECO:0000259" key="11">
    <source>
        <dbReference type="Pfam" id="PF05134"/>
    </source>
</evidence>
<name>A0A1Y0I8R0_9GAMM</name>
<evidence type="ECO:0000256" key="7">
    <source>
        <dbReference type="ARBA" id="ARBA00022927"/>
    </source>
</evidence>
<dbReference type="RefSeq" id="WP_087461832.1">
    <property type="nucleotide sequence ID" value="NZ_CP021425.1"/>
</dbReference>
<keyword evidence="3 10" id="KW-0813">Transport</keyword>
<comment type="similarity">
    <text evidence="2 10">Belongs to the GSP L family.</text>
</comment>
<dbReference type="EMBL" id="CP021425">
    <property type="protein sequence ID" value="ARU56878.1"/>
    <property type="molecule type" value="Genomic_DNA"/>
</dbReference>
<dbReference type="GO" id="GO:0015628">
    <property type="term" value="P:protein secretion by the type II secretion system"/>
    <property type="evidence" value="ECO:0007669"/>
    <property type="project" value="InterPro"/>
</dbReference>
<evidence type="ECO:0000256" key="9">
    <source>
        <dbReference type="ARBA" id="ARBA00023136"/>
    </source>
</evidence>
<keyword evidence="4" id="KW-1003">Cell membrane</keyword>
<keyword evidence="6" id="KW-0812">Transmembrane</keyword>
<comment type="function">
    <text evidence="10">Inner membrane component of the type II secretion system required for the energy-dependent secretion of extracellular factors such as proteases and toxins from the periplasm.</text>
</comment>
<evidence type="ECO:0000256" key="4">
    <source>
        <dbReference type="ARBA" id="ARBA00022475"/>
    </source>
</evidence>
<evidence type="ECO:0000256" key="1">
    <source>
        <dbReference type="ARBA" id="ARBA00004377"/>
    </source>
</evidence>
<keyword evidence="5" id="KW-0997">Cell inner membrane</keyword>
<feature type="domain" description="GspL cytoplasmic actin-ATPase-like" evidence="11">
    <location>
        <begin position="30"/>
        <end position="197"/>
    </location>
</feature>
<dbReference type="OrthoDB" id="7011844at2"/>
<keyword evidence="8" id="KW-1133">Transmembrane helix</keyword>
<dbReference type="SUPFAM" id="SSF53067">
    <property type="entry name" value="Actin-like ATPase domain"/>
    <property type="match status" value="1"/>
</dbReference>
<comment type="subcellular location">
    <subcellularLocation>
        <location evidence="1">Cell inner membrane</location>
        <topology evidence="1">Single-pass membrane protein</topology>
    </subcellularLocation>
</comment>
<dbReference type="InterPro" id="IPR024230">
    <property type="entry name" value="GspL_cyto_dom"/>
</dbReference>
<evidence type="ECO:0000256" key="5">
    <source>
        <dbReference type="ARBA" id="ARBA00022519"/>
    </source>
</evidence>
<evidence type="ECO:0000256" key="6">
    <source>
        <dbReference type="ARBA" id="ARBA00022692"/>
    </source>
</evidence>
<protein>
    <recommendedName>
        <fullName evidence="10">Type II secretion system protein L</fullName>
        <shortName evidence="10">T2SS protein L</shortName>
    </recommendedName>
</protein>
<dbReference type="PIRSF" id="PIRSF015761">
    <property type="entry name" value="Protein_L"/>
    <property type="match status" value="1"/>
</dbReference>
<dbReference type="Pfam" id="PF05134">
    <property type="entry name" value="T2SSL"/>
    <property type="match status" value="1"/>
</dbReference>
<dbReference type="Gene3D" id="3.30.420.380">
    <property type="match status" value="1"/>
</dbReference>
<evidence type="ECO:0000313" key="14">
    <source>
        <dbReference type="Proteomes" id="UP000196027"/>
    </source>
</evidence>
<dbReference type="InterPro" id="IPR043129">
    <property type="entry name" value="ATPase_NBD"/>
</dbReference>
<feature type="domain" description="GspL periplasmic" evidence="12">
    <location>
        <begin position="278"/>
        <end position="438"/>
    </location>
</feature>
<accession>A0A1Y0I8R0</accession>
<dbReference type="GO" id="GO:0009276">
    <property type="term" value="C:Gram-negative-bacterium-type cell wall"/>
    <property type="evidence" value="ECO:0007669"/>
    <property type="project" value="InterPro"/>
</dbReference>
<proteinExistence type="inferred from homology"/>
<dbReference type="GO" id="GO:0015627">
    <property type="term" value="C:type II protein secretion system complex"/>
    <property type="evidence" value="ECO:0007669"/>
    <property type="project" value="InterPro"/>
</dbReference>
<dbReference type="InterPro" id="IPR025691">
    <property type="entry name" value="GspL_pp_dom"/>
</dbReference>
<dbReference type="CDD" id="cd24017">
    <property type="entry name" value="ASKHA_T2SSL_N"/>
    <property type="match status" value="1"/>
</dbReference>
<dbReference type="InterPro" id="IPR007812">
    <property type="entry name" value="T2SS_protein-GspL"/>
</dbReference>